<dbReference type="Pfam" id="PF13490">
    <property type="entry name" value="zf-HC2"/>
    <property type="match status" value="1"/>
</dbReference>
<feature type="transmembrane region" description="Helical" evidence="1">
    <location>
        <begin position="110"/>
        <end position="131"/>
    </location>
</feature>
<keyword evidence="1" id="KW-0472">Membrane</keyword>
<evidence type="ECO:0000313" key="3">
    <source>
        <dbReference type="EMBL" id="TKJ42663.1"/>
    </source>
</evidence>
<gene>
    <name evidence="3" type="ORF">CEE36_07115</name>
</gene>
<accession>A0A532V640</accession>
<proteinExistence type="predicted"/>
<evidence type="ECO:0000259" key="2">
    <source>
        <dbReference type="Pfam" id="PF13490"/>
    </source>
</evidence>
<dbReference type="EMBL" id="NJBO01000010">
    <property type="protein sequence ID" value="TKJ42663.1"/>
    <property type="molecule type" value="Genomic_DNA"/>
</dbReference>
<protein>
    <recommendedName>
        <fullName evidence="2">Putative zinc-finger domain-containing protein</fullName>
    </recommendedName>
</protein>
<comment type="caution">
    <text evidence="3">The sequence shown here is derived from an EMBL/GenBank/DDBJ whole genome shotgun (WGS) entry which is preliminary data.</text>
</comment>
<evidence type="ECO:0000313" key="4">
    <source>
        <dbReference type="Proteomes" id="UP000317778"/>
    </source>
</evidence>
<reference evidence="3 4" key="1">
    <citation type="submission" date="2017-06" db="EMBL/GenBank/DDBJ databases">
        <title>Novel microbial phyla capable of carbon fixation and sulfur reduction in deep-sea sediments.</title>
        <authorList>
            <person name="Huang J."/>
            <person name="Baker B."/>
            <person name="Wang Y."/>
        </authorList>
    </citation>
    <scope>NUCLEOTIDE SEQUENCE [LARGE SCALE GENOMIC DNA]</scope>
    <source>
        <strain evidence="3">B3_TA06</strain>
    </source>
</reference>
<evidence type="ECO:0000256" key="1">
    <source>
        <dbReference type="SAM" id="Phobius"/>
    </source>
</evidence>
<dbReference type="Proteomes" id="UP000317778">
    <property type="component" value="Unassembled WGS sequence"/>
</dbReference>
<dbReference type="InterPro" id="IPR027383">
    <property type="entry name" value="Znf_put"/>
</dbReference>
<organism evidence="3 4">
    <name type="scientific">candidate division TA06 bacterium B3_TA06</name>
    <dbReference type="NCBI Taxonomy" id="2012487"/>
    <lineage>
        <taxon>Bacteria</taxon>
        <taxon>Bacteria division TA06</taxon>
    </lineage>
</organism>
<dbReference type="AlphaFoldDB" id="A0A532V640"/>
<feature type="domain" description="Putative zinc-finger" evidence="2">
    <location>
        <begin position="7"/>
        <end position="37"/>
    </location>
</feature>
<sequence length="149" mass="17073">MTHERFKHLLLKVVDGVATEKEREEFETHIRSCEECRCEYGEFKSLEELMSTIKLKDLSEDARAAYARSLYNRLERGLGWIFLSLGAILLLGFGGFMLIKEFIINPAVSIILKIGVCAVLAGLIVLLVSVLKERLFVRKYDKYSKEVKL</sequence>
<dbReference type="InterPro" id="IPR041916">
    <property type="entry name" value="Anti_sigma_zinc_sf"/>
</dbReference>
<feature type="transmembrane region" description="Helical" evidence="1">
    <location>
        <begin position="78"/>
        <end position="98"/>
    </location>
</feature>
<keyword evidence="1" id="KW-1133">Transmembrane helix</keyword>
<dbReference type="Gene3D" id="1.10.10.1320">
    <property type="entry name" value="Anti-sigma factor, zinc-finger domain"/>
    <property type="match status" value="1"/>
</dbReference>
<name>A0A532V640_UNCT6</name>
<keyword evidence="1" id="KW-0812">Transmembrane</keyword>